<accession>A0A6A6DWC2</accession>
<feature type="region of interest" description="Disordered" evidence="2">
    <location>
        <begin position="26"/>
        <end position="47"/>
    </location>
</feature>
<gene>
    <name evidence="3" type="ORF">K469DRAFT_690756</name>
</gene>
<organism evidence="3 4">
    <name type="scientific">Zopfia rhizophila CBS 207.26</name>
    <dbReference type="NCBI Taxonomy" id="1314779"/>
    <lineage>
        <taxon>Eukaryota</taxon>
        <taxon>Fungi</taxon>
        <taxon>Dikarya</taxon>
        <taxon>Ascomycota</taxon>
        <taxon>Pezizomycotina</taxon>
        <taxon>Dothideomycetes</taxon>
        <taxon>Dothideomycetes incertae sedis</taxon>
        <taxon>Zopfiaceae</taxon>
        <taxon>Zopfia</taxon>
    </lineage>
</organism>
<dbReference type="EMBL" id="ML994647">
    <property type="protein sequence ID" value="KAF2182652.1"/>
    <property type="molecule type" value="Genomic_DNA"/>
</dbReference>
<protein>
    <submittedName>
        <fullName evidence="3">Uncharacterized protein</fullName>
    </submittedName>
</protein>
<keyword evidence="1" id="KW-0175">Coiled coil</keyword>
<evidence type="ECO:0000256" key="2">
    <source>
        <dbReference type="SAM" id="MobiDB-lite"/>
    </source>
</evidence>
<evidence type="ECO:0000313" key="4">
    <source>
        <dbReference type="Proteomes" id="UP000800200"/>
    </source>
</evidence>
<name>A0A6A6DWC2_9PEZI</name>
<dbReference type="Proteomes" id="UP000800200">
    <property type="component" value="Unassembled WGS sequence"/>
</dbReference>
<sequence length="167" mass="18794">MNAKEKDFNMNDTDMLSDAEILCDDEDESVGGKAPPLGPRPTNNFSNMRSAFKTELETKESAGVKQKRTLATTNLNSQFTGLSVRGAGKIQKTTKPESSRAKPVRARLAEFLFVLSCEEVFWSQFEVLKKERKEKKEKAEQHLKALKDTIISLENGISKLEGYMNEM</sequence>
<evidence type="ECO:0000313" key="3">
    <source>
        <dbReference type="EMBL" id="KAF2182652.1"/>
    </source>
</evidence>
<dbReference type="AlphaFoldDB" id="A0A6A6DWC2"/>
<evidence type="ECO:0000256" key="1">
    <source>
        <dbReference type="SAM" id="Coils"/>
    </source>
</evidence>
<keyword evidence="4" id="KW-1185">Reference proteome</keyword>
<reference evidence="3" key="1">
    <citation type="journal article" date="2020" name="Stud. Mycol.">
        <title>101 Dothideomycetes genomes: a test case for predicting lifestyles and emergence of pathogens.</title>
        <authorList>
            <person name="Haridas S."/>
            <person name="Albert R."/>
            <person name="Binder M."/>
            <person name="Bloem J."/>
            <person name="Labutti K."/>
            <person name="Salamov A."/>
            <person name="Andreopoulos B."/>
            <person name="Baker S."/>
            <person name="Barry K."/>
            <person name="Bills G."/>
            <person name="Bluhm B."/>
            <person name="Cannon C."/>
            <person name="Castanera R."/>
            <person name="Culley D."/>
            <person name="Daum C."/>
            <person name="Ezra D."/>
            <person name="Gonzalez J."/>
            <person name="Henrissat B."/>
            <person name="Kuo A."/>
            <person name="Liang C."/>
            <person name="Lipzen A."/>
            <person name="Lutzoni F."/>
            <person name="Magnuson J."/>
            <person name="Mondo S."/>
            <person name="Nolan M."/>
            <person name="Ohm R."/>
            <person name="Pangilinan J."/>
            <person name="Park H.-J."/>
            <person name="Ramirez L."/>
            <person name="Alfaro M."/>
            <person name="Sun H."/>
            <person name="Tritt A."/>
            <person name="Yoshinaga Y."/>
            <person name="Zwiers L.-H."/>
            <person name="Turgeon B."/>
            <person name="Goodwin S."/>
            <person name="Spatafora J."/>
            <person name="Crous P."/>
            <person name="Grigoriev I."/>
        </authorList>
    </citation>
    <scope>NUCLEOTIDE SEQUENCE</scope>
    <source>
        <strain evidence="3">CBS 207.26</strain>
    </source>
</reference>
<proteinExistence type="predicted"/>
<feature type="coiled-coil region" evidence="1">
    <location>
        <begin position="125"/>
        <end position="156"/>
    </location>
</feature>